<evidence type="ECO:0000313" key="2">
    <source>
        <dbReference type="EMBL" id="AKH48449.1"/>
    </source>
</evidence>
<feature type="region of interest" description="Disordered" evidence="1">
    <location>
        <begin position="1"/>
        <end position="32"/>
    </location>
</feature>
<feature type="region of interest" description="Disordered" evidence="1">
    <location>
        <begin position="63"/>
        <end position="82"/>
    </location>
</feature>
<name>A0A0F7L7B5_9VIRU</name>
<accession>A0A0F7L7B5</accession>
<reference evidence="2" key="1">
    <citation type="journal article" date="2015" name="Front. Microbiol.">
        <title>Combining genomic sequencing methods to explore viral diversity and reveal potential virus-host interactions.</title>
        <authorList>
            <person name="Chow C.E."/>
            <person name="Winget D.M."/>
            <person name="White R.A.III."/>
            <person name="Hallam S.J."/>
            <person name="Suttle C.A."/>
        </authorList>
    </citation>
    <scope>NUCLEOTIDE SEQUENCE</scope>
    <source>
        <strain evidence="2">Oxic1_8</strain>
    </source>
</reference>
<reference evidence="2" key="2">
    <citation type="submission" date="2015-03" db="EMBL/GenBank/DDBJ databases">
        <authorList>
            <person name="Chow C.-E.T."/>
            <person name="Winget D.M."/>
            <person name="White R.A.III."/>
            <person name="Hallam S.J."/>
            <person name="Suttle C.A."/>
        </authorList>
    </citation>
    <scope>NUCLEOTIDE SEQUENCE</scope>
    <source>
        <strain evidence="2">Oxic1_8</strain>
    </source>
</reference>
<proteinExistence type="predicted"/>
<protein>
    <submittedName>
        <fullName evidence="2">Uncharacterized protein</fullName>
    </submittedName>
</protein>
<sequence>MTGSPPNGSVIRHSTRMNICPTCSPGDGGRDWYTPSEITTRAREVISSRRCGLATAATRTPHSAVFRGSSPGPTEAAATRSMNQAPRRFLTKTATTTCRPPAAVPWHGMKGFP</sequence>
<evidence type="ECO:0000256" key="1">
    <source>
        <dbReference type="SAM" id="MobiDB-lite"/>
    </source>
</evidence>
<organism evidence="2">
    <name type="scientific">uncultured marine virus</name>
    <dbReference type="NCBI Taxonomy" id="186617"/>
    <lineage>
        <taxon>Viruses</taxon>
        <taxon>environmental samples</taxon>
    </lineage>
</organism>
<dbReference type="EMBL" id="KR029603">
    <property type="protein sequence ID" value="AKH48449.1"/>
    <property type="molecule type" value="Genomic_DNA"/>
</dbReference>